<dbReference type="InterPro" id="IPR011010">
    <property type="entry name" value="DNA_brk_join_enz"/>
</dbReference>
<reference evidence="4" key="1">
    <citation type="journal article" date="2023" name="Antonie Van Leeuwenhoek">
        <title>Mesoterricola silvestris gen. nov., sp. nov., Mesoterricola sediminis sp. nov., Geothrix oryzae sp. nov., Geothrix edaphica sp. nov., Geothrix rubra sp. nov., and Geothrix limicola sp. nov., six novel members of Acidobacteriota isolated from soils.</title>
        <authorList>
            <person name="Itoh H."/>
            <person name="Sugisawa Y."/>
            <person name="Mise K."/>
            <person name="Xu Z."/>
            <person name="Kuniyasu M."/>
            <person name="Ushijima N."/>
            <person name="Kawano K."/>
            <person name="Kobayashi E."/>
            <person name="Shiratori Y."/>
            <person name="Masuda Y."/>
            <person name="Senoo K."/>
        </authorList>
    </citation>
    <scope>NUCLEOTIDE SEQUENCE</scope>
    <source>
        <strain evidence="4">Red802</strain>
    </source>
</reference>
<dbReference type="PROSITE" id="PS51898">
    <property type="entry name" value="TYR_RECOMBINASE"/>
    <property type="match status" value="1"/>
</dbReference>
<dbReference type="SUPFAM" id="SSF56349">
    <property type="entry name" value="DNA breaking-rejoining enzymes"/>
    <property type="match status" value="1"/>
</dbReference>
<sequence length="245" mass="28071">MAISQPITPKKDLTPKAPNATPDKRTPLLLVTKPGKKVEISYYLFEGSEDIKDNRLARIVATKAANRVLKYPNLQQQTMVRAMHYLGLRRFEAYELRWDRYDERTQTYTVEGKGGKVETLPVIEEMSEWFARLPRMGRYMCPRKNHDTPHGEKYTDHVVKQAAAAMGFMDWSHHRLRGSLATNLLNRGVPLVQVSAIMRHSSQQTTAQYYYEQDLKNMRAAMEKARPQPGPEPSSNVQVLKVQAG</sequence>
<evidence type="ECO:0000256" key="1">
    <source>
        <dbReference type="ARBA" id="ARBA00023172"/>
    </source>
</evidence>
<dbReference type="Pfam" id="PF00589">
    <property type="entry name" value="Phage_integrase"/>
    <property type="match status" value="1"/>
</dbReference>
<feature type="region of interest" description="Disordered" evidence="2">
    <location>
        <begin position="222"/>
        <end position="245"/>
    </location>
</feature>
<dbReference type="Gene3D" id="1.10.443.10">
    <property type="entry name" value="Intergrase catalytic core"/>
    <property type="match status" value="1"/>
</dbReference>
<dbReference type="InterPro" id="IPR002104">
    <property type="entry name" value="Integrase_catalytic"/>
</dbReference>
<dbReference type="EMBL" id="BSDC01000002">
    <property type="protein sequence ID" value="GLH67739.1"/>
    <property type="molecule type" value="Genomic_DNA"/>
</dbReference>
<dbReference type="PANTHER" id="PTHR30349">
    <property type="entry name" value="PHAGE INTEGRASE-RELATED"/>
    <property type="match status" value="1"/>
</dbReference>
<feature type="domain" description="Tyr recombinase" evidence="3">
    <location>
        <begin position="55"/>
        <end position="223"/>
    </location>
</feature>
<protein>
    <recommendedName>
        <fullName evidence="3">Tyr recombinase domain-containing protein</fullName>
    </recommendedName>
</protein>
<evidence type="ECO:0000259" key="3">
    <source>
        <dbReference type="PROSITE" id="PS51898"/>
    </source>
</evidence>
<dbReference type="RefSeq" id="WP_285609071.1">
    <property type="nucleotide sequence ID" value="NZ_BSDC01000002.1"/>
</dbReference>
<keyword evidence="5" id="KW-1185">Reference proteome</keyword>
<dbReference type="InterPro" id="IPR050090">
    <property type="entry name" value="Tyrosine_recombinase_XerCD"/>
</dbReference>
<evidence type="ECO:0000313" key="4">
    <source>
        <dbReference type="EMBL" id="GLH67739.1"/>
    </source>
</evidence>
<dbReference type="Proteomes" id="UP001165044">
    <property type="component" value="Unassembled WGS sequence"/>
</dbReference>
<dbReference type="PANTHER" id="PTHR30349:SF64">
    <property type="entry name" value="PROPHAGE INTEGRASE INTD-RELATED"/>
    <property type="match status" value="1"/>
</dbReference>
<gene>
    <name evidence="4" type="ORF">GETHED_21030</name>
</gene>
<accession>A0ABQ5Q086</accession>
<keyword evidence="1" id="KW-0233">DNA recombination</keyword>
<dbReference type="CDD" id="cd00397">
    <property type="entry name" value="DNA_BRE_C"/>
    <property type="match status" value="1"/>
</dbReference>
<comment type="caution">
    <text evidence="4">The sequence shown here is derived from an EMBL/GenBank/DDBJ whole genome shotgun (WGS) entry which is preliminary data.</text>
</comment>
<evidence type="ECO:0000256" key="2">
    <source>
        <dbReference type="SAM" id="MobiDB-lite"/>
    </source>
</evidence>
<evidence type="ECO:0000313" key="5">
    <source>
        <dbReference type="Proteomes" id="UP001165044"/>
    </source>
</evidence>
<feature type="region of interest" description="Disordered" evidence="2">
    <location>
        <begin position="1"/>
        <end position="26"/>
    </location>
</feature>
<organism evidence="4 5">
    <name type="scientific">Geothrix edaphica</name>
    <dbReference type="NCBI Taxonomy" id="2927976"/>
    <lineage>
        <taxon>Bacteria</taxon>
        <taxon>Pseudomonadati</taxon>
        <taxon>Acidobacteriota</taxon>
        <taxon>Holophagae</taxon>
        <taxon>Holophagales</taxon>
        <taxon>Holophagaceae</taxon>
        <taxon>Geothrix</taxon>
    </lineage>
</organism>
<dbReference type="InterPro" id="IPR013762">
    <property type="entry name" value="Integrase-like_cat_sf"/>
</dbReference>
<proteinExistence type="predicted"/>
<name>A0ABQ5Q086_9BACT</name>